<proteinExistence type="predicted"/>
<feature type="region of interest" description="Disordered" evidence="1">
    <location>
        <begin position="29"/>
        <end position="50"/>
    </location>
</feature>
<dbReference type="AlphaFoldDB" id="A0A7R8VS40"/>
<reference evidence="2" key="1">
    <citation type="submission" date="2020-11" db="EMBL/GenBank/DDBJ databases">
        <authorList>
            <person name="Tran Van P."/>
        </authorList>
    </citation>
    <scope>NUCLEOTIDE SEQUENCE</scope>
</reference>
<protein>
    <submittedName>
        <fullName evidence="2">Uncharacterized protein</fullName>
    </submittedName>
</protein>
<dbReference type="EMBL" id="OA568500">
    <property type="protein sequence ID" value="CAD7201589.1"/>
    <property type="molecule type" value="Genomic_DNA"/>
</dbReference>
<name>A0A7R8VS40_TIMDO</name>
<gene>
    <name evidence="2" type="ORF">TDIB3V08_LOCUS7785</name>
</gene>
<accession>A0A7R8VS40</accession>
<sequence length="71" mass="8171">MLGGCCRSDWSCLTIDLPIVPTITRQLEKMKKGSGRSNKPKTKDTWKGRQLLRRQKETLAEVQRIKLVEKS</sequence>
<evidence type="ECO:0000256" key="1">
    <source>
        <dbReference type="SAM" id="MobiDB-lite"/>
    </source>
</evidence>
<organism evidence="2">
    <name type="scientific">Timema douglasi</name>
    <name type="common">Walking stick</name>
    <dbReference type="NCBI Taxonomy" id="61478"/>
    <lineage>
        <taxon>Eukaryota</taxon>
        <taxon>Metazoa</taxon>
        <taxon>Ecdysozoa</taxon>
        <taxon>Arthropoda</taxon>
        <taxon>Hexapoda</taxon>
        <taxon>Insecta</taxon>
        <taxon>Pterygota</taxon>
        <taxon>Neoptera</taxon>
        <taxon>Polyneoptera</taxon>
        <taxon>Phasmatodea</taxon>
        <taxon>Timematodea</taxon>
        <taxon>Timematoidea</taxon>
        <taxon>Timematidae</taxon>
        <taxon>Timema</taxon>
    </lineage>
</organism>
<evidence type="ECO:0000313" key="2">
    <source>
        <dbReference type="EMBL" id="CAD7201589.1"/>
    </source>
</evidence>